<comment type="cofactor">
    <cofactor evidence="1 9">
        <name>Mg(2+)</name>
        <dbReference type="ChEBI" id="CHEBI:18420"/>
    </cofactor>
</comment>
<evidence type="ECO:0000256" key="9">
    <source>
        <dbReference type="HAMAP-Rule" id="MF_01471"/>
    </source>
</evidence>
<dbReference type="NCBIfam" id="TIGR01573">
    <property type="entry name" value="cas2"/>
    <property type="match status" value="1"/>
</dbReference>
<accession>A0A809RH76</accession>
<protein>
    <recommendedName>
        <fullName evidence="9">CRISPR-associated endoribonuclease Cas2</fullName>
        <ecNumber evidence="9">3.1.-.-</ecNumber>
    </recommendedName>
</protein>
<feature type="binding site" evidence="9">
    <location>
        <position position="28"/>
    </location>
    <ligand>
        <name>Mg(2+)</name>
        <dbReference type="ChEBI" id="CHEBI:18420"/>
        <note>catalytic</note>
    </ligand>
</feature>
<evidence type="ECO:0000256" key="8">
    <source>
        <dbReference type="ARBA" id="ARBA00023118"/>
    </source>
</evidence>
<proteinExistence type="inferred from homology"/>
<evidence type="ECO:0000256" key="1">
    <source>
        <dbReference type="ARBA" id="ARBA00001946"/>
    </source>
</evidence>
<dbReference type="EC" id="3.1.-.-" evidence="9"/>
<evidence type="ECO:0000256" key="6">
    <source>
        <dbReference type="ARBA" id="ARBA00022801"/>
    </source>
</evidence>
<dbReference type="GO" id="GO:0046872">
    <property type="term" value="F:metal ion binding"/>
    <property type="evidence" value="ECO:0007669"/>
    <property type="project" value="UniProtKB-UniRule"/>
</dbReference>
<evidence type="ECO:0000256" key="5">
    <source>
        <dbReference type="ARBA" id="ARBA00022759"/>
    </source>
</evidence>
<evidence type="ECO:0000313" key="10">
    <source>
        <dbReference type="EMBL" id="BBO23835.1"/>
    </source>
</evidence>
<comment type="function">
    <text evidence="9">CRISPR (clustered regularly interspaced short palindromic repeat), is an adaptive immune system that provides protection against mobile genetic elements (viruses, transposable elements and conjugative plasmids). CRISPR clusters contain sequences complementary to antecedent mobile elements and target invading nucleic acids. CRISPR clusters are transcribed and processed into CRISPR RNA (crRNA). Functions as a ssRNA-specific endoribonuclease. Involved in the integration of spacer DNA into the CRISPR cassette.</text>
</comment>
<evidence type="ECO:0000256" key="7">
    <source>
        <dbReference type="ARBA" id="ARBA00022842"/>
    </source>
</evidence>
<dbReference type="GO" id="GO:0051607">
    <property type="term" value="P:defense response to virus"/>
    <property type="evidence" value="ECO:0007669"/>
    <property type="project" value="UniProtKB-UniRule"/>
</dbReference>
<sequence length="121" mass="14597">MRRRKKTRHTAPPPVSPYRLMWVLVMFDLPVLTKEDKRNYREFRKQLLKRGYLQLQYSVYARPCHSDENAQVHKERIRKYLPPEGEVSIGLITDKQFSRIETFFGESRKEQPKPPDQLSFF</sequence>
<keyword evidence="4 9" id="KW-0479">Metal-binding</keyword>
<dbReference type="EMBL" id="AP021858">
    <property type="protein sequence ID" value="BBO23835.1"/>
    <property type="molecule type" value="Genomic_DNA"/>
</dbReference>
<name>A0A809RH76_9BACT</name>
<dbReference type="Gene3D" id="3.30.70.240">
    <property type="match status" value="1"/>
</dbReference>
<keyword evidence="6 9" id="KW-0378">Hydrolase</keyword>
<organism evidence="10 11">
    <name type="scientific">Candidatus Nitrosymbiomonas proteolyticus</name>
    <dbReference type="NCBI Taxonomy" id="2608984"/>
    <lineage>
        <taxon>Bacteria</taxon>
        <taxon>Bacillati</taxon>
        <taxon>Armatimonadota</taxon>
        <taxon>Armatimonadota incertae sedis</taxon>
        <taxon>Candidatus Nitrosymbiomonas</taxon>
    </lineage>
</organism>
<comment type="subunit">
    <text evidence="9">Homodimer, forms a heterotetramer with a Cas1 homodimer.</text>
</comment>
<dbReference type="HAMAP" id="MF_01471">
    <property type="entry name" value="Cas2"/>
    <property type="match status" value="1"/>
</dbReference>
<dbReference type="SUPFAM" id="SSF143430">
    <property type="entry name" value="TTP0101/SSO1404-like"/>
    <property type="match status" value="1"/>
</dbReference>
<dbReference type="GO" id="GO:0016787">
    <property type="term" value="F:hydrolase activity"/>
    <property type="evidence" value="ECO:0007669"/>
    <property type="project" value="UniProtKB-KW"/>
</dbReference>
<keyword evidence="5 9" id="KW-0255">Endonuclease</keyword>
<gene>
    <name evidence="9" type="primary">cas2</name>
    <name evidence="10" type="ORF">NPRO_14300</name>
</gene>
<keyword evidence="3 9" id="KW-0540">Nuclease</keyword>
<evidence type="ECO:0000256" key="4">
    <source>
        <dbReference type="ARBA" id="ARBA00022723"/>
    </source>
</evidence>
<dbReference type="Proteomes" id="UP000662873">
    <property type="component" value="Chromosome"/>
</dbReference>
<reference evidence="10" key="1">
    <citation type="journal article" name="DNA Res.">
        <title>The physiological potential of anammox bacteria as revealed by their core genome structure.</title>
        <authorList>
            <person name="Okubo T."/>
            <person name="Toyoda A."/>
            <person name="Fukuhara K."/>
            <person name="Uchiyama I."/>
            <person name="Harigaya Y."/>
            <person name="Kuroiwa M."/>
            <person name="Suzuki T."/>
            <person name="Murakami Y."/>
            <person name="Suwa Y."/>
            <person name="Takami H."/>
        </authorList>
    </citation>
    <scope>NUCLEOTIDE SEQUENCE</scope>
    <source>
        <strain evidence="10">317325-2</strain>
    </source>
</reference>
<dbReference type="InterPro" id="IPR019199">
    <property type="entry name" value="Virulence_VapD/CRISPR_Cas2"/>
</dbReference>
<comment type="similarity">
    <text evidence="2 9">Belongs to the CRISPR-associated endoribonuclease Cas2 protein family.</text>
</comment>
<dbReference type="Pfam" id="PF09827">
    <property type="entry name" value="CRISPR_Cas2"/>
    <property type="match status" value="1"/>
</dbReference>
<evidence type="ECO:0000313" key="11">
    <source>
        <dbReference type="Proteomes" id="UP000662873"/>
    </source>
</evidence>
<keyword evidence="7 9" id="KW-0460">Magnesium</keyword>
<evidence type="ECO:0000256" key="2">
    <source>
        <dbReference type="ARBA" id="ARBA00009959"/>
    </source>
</evidence>
<dbReference type="AlphaFoldDB" id="A0A809RH76"/>
<dbReference type="InterPro" id="IPR021127">
    <property type="entry name" value="CRISPR_associated_Cas2"/>
</dbReference>
<dbReference type="KEGG" id="npy:NPRO_14300"/>
<dbReference type="GO" id="GO:0004521">
    <property type="term" value="F:RNA endonuclease activity"/>
    <property type="evidence" value="ECO:0007669"/>
    <property type="project" value="InterPro"/>
</dbReference>
<evidence type="ECO:0000256" key="3">
    <source>
        <dbReference type="ARBA" id="ARBA00022722"/>
    </source>
</evidence>
<dbReference type="GO" id="GO:0043571">
    <property type="term" value="P:maintenance of CRISPR repeat elements"/>
    <property type="evidence" value="ECO:0007669"/>
    <property type="project" value="UniProtKB-UniRule"/>
</dbReference>
<keyword evidence="8 9" id="KW-0051">Antiviral defense</keyword>